<dbReference type="EMBL" id="SRPY01001080">
    <property type="protein sequence ID" value="KAG5914686.1"/>
    <property type="molecule type" value="Genomic_DNA"/>
</dbReference>
<proteinExistence type="predicted"/>
<feature type="non-terminal residue" evidence="2">
    <location>
        <position position="1"/>
    </location>
</feature>
<dbReference type="AlphaFoldDB" id="A0A8K0J0N8"/>
<comment type="caution">
    <text evidence="2">The sequence shown here is derived from an EMBL/GenBank/DDBJ whole genome shotgun (WGS) entry which is preliminary data.</text>
</comment>
<keyword evidence="1" id="KW-1133">Transmembrane helix</keyword>
<sequence length="63" mass="6658">MGRLPVLQGRALLLTVTTLTSLGFMLVGYDNGLMGGLVDSPAFIRTFNQPSSAMIGVIVGIFE</sequence>
<dbReference type="OrthoDB" id="6612291at2759"/>
<organism evidence="2 3">
    <name type="scientific">Claviceps africana</name>
    <dbReference type="NCBI Taxonomy" id="83212"/>
    <lineage>
        <taxon>Eukaryota</taxon>
        <taxon>Fungi</taxon>
        <taxon>Dikarya</taxon>
        <taxon>Ascomycota</taxon>
        <taxon>Pezizomycotina</taxon>
        <taxon>Sordariomycetes</taxon>
        <taxon>Hypocreomycetidae</taxon>
        <taxon>Hypocreales</taxon>
        <taxon>Clavicipitaceae</taxon>
        <taxon>Claviceps</taxon>
    </lineage>
</organism>
<dbReference type="Proteomes" id="UP000811619">
    <property type="component" value="Unassembled WGS sequence"/>
</dbReference>
<dbReference type="Gene3D" id="1.20.1250.20">
    <property type="entry name" value="MFS general substrate transporter like domains"/>
    <property type="match status" value="1"/>
</dbReference>
<evidence type="ECO:0000313" key="2">
    <source>
        <dbReference type="EMBL" id="KAG5914686.1"/>
    </source>
</evidence>
<evidence type="ECO:0000256" key="1">
    <source>
        <dbReference type="SAM" id="Phobius"/>
    </source>
</evidence>
<accession>A0A8K0J0N8</accession>
<feature type="transmembrane region" description="Helical" evidence="1">
    <location>
        <begin position="12"/>
        <end position="29"/>
    </location>
</feature>
<protein>
    <submittedName>
        <fullName evidence="2">Uncharacterized protein</fullName>
    </submittedName>
</protein>
<reference evidence="2" key="1">
    <citation type="journal article" date="2020" name="bioRxiv">
        <title>Whole genome comparisons of ergot fungi reveals the divergence and evolution of species within the genus Claviceps are the result of varying mechanisms driving genome evolution and host range expansion.</title>
        <authorList>
            <person name="Wyka S.A."/>
            <person name="Mondo S.J."/>
            <person name="Liu M."/>
            <person name="Dettman J."/>
            <person name="Nalam V."/>
            <person name="Broders K.D."/>
        </authorList>
    </citation>
    <scope>NUCLEOTIDE SEQUENCE</scope>
    <source>
        <strain evidence="2">CCC 489</strain>
    </source>
</reference>
<evidence type="ECO:0000313" key="3">
    <source>
        <dbReference type="Proteomes" id="UP000811619"/>
    </source>
</evidence>
<dbReference type="InterPro" id="IPR036259">
    <property type="entry name" value="MFS_trans_sf"/>
</dbReference>
<gene>
    <name evidence="2" type="ORF">E4U42_000361</name>
</gene>
<name>A0A8K0J0N8_9HYPO</name>
<keyword evidence="3" id="KW-1185">Reference proteome</keyword>
<keyword evidence="1" id="KW-0472">Membrane</keyword>
<keyword evidence="1" id="KW-0812">Transmembrane</keyword>